<dbReference type="RefSeq" id="WP_066594712.1">
    <property type="nucleotide sequence ID" value="NZ_CAJTBZ010000014.1"/>
</dbReference>
<dbReference type="PANTHER" id="PTHR43023:SF3">
    <property type="entry name" value="PROTEIN TRIGALACTOSYLDIACYLGLYCEROL 3, CHLOROPLASTIC"/>
    <property type="match status" value="1"/>
</dbReference>
<reference evidence="8" key="1">
    <citation type="submission" date="2017-05" db="EMBL/GenBank/DDBJ databases">
        <title>Improved OligoMM genomes.</title>
        <authorList>
            <person name="Garzetti D."/>
        </authorList>
    </citation>
    <scope>NUCLEOTIDE SEQUENCE [LARGE SCALE GENOMIC DNA]</scope>
    <source>
        <strain evidence="8">YL45</strain>
    </source>
</reference>
<dbReference type="PROSITE" id="PS50893">
    <property type="entry name" value="ABC_TRANSPORTER_2"/>
    <property type="match status" value="1"/>
</dbReference>
<evidence type="ECO:0000256" key="2">
    <source>
        <dbReference type="ARBA" id="ARBA00022475"/>
    </source>
</evidence>
<keyword evidence="1" id="KW-0813">Transport</keyword>
<dbReference type="GO" id="GO:0005524">
    <property type="term" value="F:ATP binding"/>
    <property type="evidence" value="ECO:0007669"/>
    <property type="project" value="UniProtKB-KW"/>
</dbReference>
<keyword evidence="2" id="KW-0472">Membrane</keyword>
<evidence type="ECO:0000256" key="4">
    <source>
        <dbReference type="ARBA" id="ARBA00022840"/>
    </source>
</evidence>
<keyword evidence="2" id="KW-1003">Cell membrane</keyword>
<sequence>MTENNKKSVIRVENLTMGWPGKILLENVSFDILQNEIVFIMGGSGCGKSTLMKTIIGLNPPMAGDILIRRESIIHSDQEKIAEIQRGLGIMYQSGALFGSLTVLENVRFPLDQFTKLPMPAKDLTSQMLLAALEMPHAANLMPGELSGGMIKRAGIARALALGATILLLDEPSAGLDPITAANLDETILRLRKNLNCTFVIVSHELKSIFRIADRCLMLDPVSKSIIADGSPEELREHSPNPRVRQFFNAQPDGEE</sequence>
<keyword evidence="3" id="KW-0547">Nucleotide-binding</keyword>
<evidence type="ECO:0000256" key="1">
    <source>
        <dbReference type="ARBA" id="ARBA00022448"/>
    </source>
</evidence>
<dbReference type="SUPFAM" id="SSF52540">
    <property type="entry name" value="P-loop containing nucleoside triphosphate hydrolases"/>
    <property type="match status" value="1"/>
</dbReference>
<evidence type="ECO:0000256" key="5">
    <source>
        <dbReference type="SAM" id="MobiDB-lite"/>
    </source>
</evidence>
<accession>A0A227KPL4</accession>
<dbReference type="GeneID" id="78362444"/>
<gene>
    <name evidence="7" type="ORF">ADH67_03875</name>
</gene>
<dbReference type="SMART" id="SM00382">
    <property type="entry name" value="AAA"/>
    <property type="match status" value="1"/>
</dbReference>
<dbReference type="InterPro" id="IPR027417">
    <property type="entry name" value="P-loop_NTPase"/>
</dbReference>
<dbReference type="Proteomes" id="UP000214610">
    <property type="component" value="Unassembled WGS sequence"/>
</dbReference>
<keyword evidence="8" id="KW-1185">Reference proteome</keyword>
<dbReference type="Gene3D" id="3.40.50.300">
    <property type="entry name" value="P-loop containing nucleotide triphosphate hydrolases"/>
    <property type="match status" value="1"/>
</dbReference>
<dbReference type="GO" id="GO:0016887">
    <property type="term" value="F:ATP hydrolysis activity"/>
    <property type="evidence" value="ECO:0007669"/>
    <property type="project" value="InterPro"/>
</dbReference>
<evidence type="ECO:0000259" key="6">
    <source>
        <dbReference type="PROSITE" id="PS50893"/>
    </source>
</evidence>
<dbReference type="PROSITE" id="PS00211">
    <property type="entry name" value="ABC_TRANSPORTER_1"/>
    <property type="match status" value="1"/>
</dbReference>
<keyword evidence="4 7" id="KW-0067">ATP-binding</keyword>
<feature type="domain" description="ABC transporter" evidence="6">
    <location>
        <begin position="10"/>
        <end position="248"/>
    </location>
</feature>
<dbReference type="InterPro" id="IPR003593">
    <property type="entry name" value="AAA+_ATPase"/>
</dbReference>
<comment type="caution">
    <text evidence="7">The sequence shown here is derived from an EMBL/GenBank/DDBJ whole genome shotgun (WGS) entry which is preliminary data.</text>
</comment>
<dbReference type="InterPro" id="IPR017871">
    <property type="entry name" value="ABC_transporter-like_CS"/>
</dbReference>
<name>A0A227KPL4_9BURK</name>
<dbReference type="PANTHER" id="PTHR43023">
    <property type="entry name" value="PROTEIN TRIGALACTOSYLDIACYLGLYCEROL 3, CHLOROPLASTIC"/>
    <property type="match status" value="1"/>
</dbReference>
<dbReference type="AlphaFoldDB" id="A0A227KPL4"/>
<feature type="region of interest" description="Disordered" evidence="5">
    <location>
        <begin position="231"/>
        <end position="256"/>
    </location>
</feature>
<dbReference type="Pfam" id="PF00005">
    <property type="entry name" value="ABC_tran"/>
    <property type="match status" value="1"/>
</dbReference>
<dbReference type="InterPro" id="IPR003439">
    <property type="entry name" value="ABC_transporter-like_ATP-bd"/>
</dbReference>
<dbReference type="EMBL" id="NHMP01000002">
    <property type="protein sequence ID" value="OXE50151.1"/>
    <property type="molecule type" value="Genomic_DNA"/>
</dbReference>
<evidence type="ECO:0000256" key="3">
    <source>
        <dbReference type="ARBA" id="ARBA00022741"/>
    </source>
</evidence>
<protein>
    <submittedName>
        <fullName evidence="7">ABC transporter ATP-binding protein</fullName>
    </submittedName>
</protein>
<evidence type="ECO:0000313" key="7">
    <source>
        <dbReference type="EMBL" id="OXE50151.1"/>
    </source>
</evidence>
<organism evidence="7 8">
    <name type="scientific">Turicimonas muris</name>
    <dbReference type="NCBI Taxonomy" id="1796652"/>
    <lineage>
        <taxon>Bacteria</taxon>
        <taxon>Pseudomonadati</taxon>
        <taxon>Pseudomonadota</taxon>
        <taxon>Betaproteobacteria</taxon>
        <taxon>Burkholderiales</taxon>
        <taxon>Sutterellaceae</taxon>
        <taxon>Turicimonas</taxon>
    </lineage>
</organism>
<proteinExistence type="predicted"/>
<evidence type="ECO:0000313" key="8">
    <source>
        <dbReference type="Proteomes" id="UP000214610"/>
    </source>
</evidence>